<dbReference type="Proteomes" id="UP000821865">
    <property type="component" value="Chromosome 1"/>
</dbReference>
<evidence type="ECO:0000313" key="1">
    <source>
        <dbReference type="EMBL" id="KAH7979880.1"/>
    </source>
</evidence>
<accession>A0ACB8E039</accession>
<comment type="caution">
    <text evidence="1">The sequence shown here is derived from an EMBL/GenBank/DDBJ whole genome shotgun (WGS) entry which is preliminary data.</text>
</comment>
<sequence>MLRETIQKTGLSLLTNPTEPTRTGNSIRCDTTPDLTQVHRTGKTPWKNRGENLGSDHFII</sequence>
<proteinExistence type="predicted"/>
<organism evidence="1 2">
    <name type="scientific">Dermacentor silvarum</name>
    <name type="common">Tick</name>
    <dbReference type="NCBI Taxonomy" id="543639"/>
    <lineage>
        <taxon>Eukaryota</taxon>
        <taxon>Metazoa</taxon>
        <taxon>Ecdysozoa</taxon>
        <taxon>Arthropoda</taxon>
        <taxon>Chelicerata</taxon>
        <taxon>Arachnida</taxon>
        <taxon>Acari</taxon>
        <taxon>Parasitiformes</taxon>
        <taxon>Ixodida</taxon>
        <taxon>Ixodoidea</taxon>
        <taxon>Ixodidae</taxon>
        <taxon>Rhipicephalinae</taxon>
        <taxon>Dermacentor</taxon>
    </lineage>
</organism>
<reference evidence="1" key="1">
    <citation type="submission" date="2020-05" db="EMBL/GenBank/DDBJ databases">
        <title>Large-scale comparative analyses of tick genomes elucidate their genetic diversity and vector capacities.</title>
        <authorList>
            <person name="Jia N."/>
            <person name="Wang J."/>
            <person name="Shi W."/>
            <person name="Du L."/>
            <person name="Sun Y."/>
            <person name="Zhan W."/>
            <person name="Jiang J."/>
            <person name="Wang Q."/>
            <person name="Zhang B."/>
            <person name="Ji P."/>
            <person name="Sakyi L.B."/>
            <person name="Cui X."/>
            <person name="Yuan T."/>
            <person name="Jiang B."/>
            <person name="Yang W."/>
            <person name="Lam T.T.-Y."/>
            <person name="Chang Q."/>
            <person name="Ding S."/>
            <person name="Wang X."/>
            <person name="Zhu J."/>
            <person name="Ruan X."/>
            <person name="Zhao L."/>
            <person name="Wei J."/>
            <person name="Que T."/>
            <person name="Du C."/>
            <person name="Cheng J."/>
            <person name="Dai P."/>
            <person name="Han X."/>
            <person name="Huang E."/>
            <person name="Gao Y."/>
            <person name="Liu J."/>
            <person name="Shao H."/>
            <person name="Ye R."/>
            <person name="Li L."/>
            <person name="Wei W."/>
            <person name="Wang X."/>
            <person name="Wang C."/>
            <person name="Yang T."/>
            <person name="Huo Q."/>
            <person name="Li W."/>
            <person name="Guo W."/>
            <person name="Chen H."/>
            <person name="Zhou L."/>
            <person name="Ni X."/>
            <person name="Tian J."/>
            <person name="Zhou Y."/>
            <person name="Sheng Y."/>
            <person name="Liu T."/>
            <person name="Pan Y."/>
            <person name="Xia L."/>
            <person name="Li J."/>
            <person name="Zhao F."/>
            <person name="Cao W."/>
        </authorList>
    </citation>
    <scope>NUCLEOTIDE SEQUENCE</scope>
    <source>
        <strain evidence="1">Dsil-2018</strain>
    </source>
</reference>
<dbReference type="EMBL" id="CM023470">
    <property type="protein sequence ID" value="KAH7979880.1"/>
    <property type="molecule type" value="Genomic_DNA"/>
</dbReference>
<protein>
    <submittedName>
        <fullName evidence="1">Uncharacterized protein</fullName>
    </submittedName>
</protein>
<name>A0ACB8E039_DERSI</name>
<gene>
    <name evidence="1" type="ORF">HPB49_011781</name>
</gene>
<keyword evidence="2" id="KW-1185">Reference proteome</keyword>
<evidence type="ECO:0000313" key="2">
    <source>
        <dbReference type="Proteomes" id="UP000821865"/>
    </source>
</evidence>